<keyword evidence="2 7" id="KW-0813">Transport</keyword>
<dbReference type="Pfam" id="PF00528">
    <property type="entry name" value="BPD_transp_1"/>
    <property type="match status" value="1"/>
</dbReference>
<reference evidence="9" key="1">
    <citation type="submission" date="2020-09" db="EMBL/GenBank/DDBJ databases">
        <title>A novel bacterium of genus Paenibacillus, isolated from South China Sea.</title>
        <authorList>
            <person name="Huang H."/>
            <person name="Mo K."/>
            <person name="Hu Y."/>
        </authorList>
    </citation>
    <scope>NUCLEOTIDE SEQUENCE</scope>
    <source>
        <strain evidence="9">IB182493</strain>
    </source>
</reference>
<dbReference type="InterPro" id="IPR045621">
    <property type="entry name" value="BPD_transp_1_N"/>
</dbReference>
<comment type="similarity">
    <text evidence="7">Belongs to the binding-protein-dependent transport system permease family.</text>
</comment>
<evidence type="ECO:0000313" key="9">
    <source>
        <dbReference type="EMBL" id="MBD2870616.1"/>
    </source>
</evidence>
<dbReference type="EMBL" id="JACXIY010000022">
    <property type="protein sequence ID" value="MBD2870616.1"/>
    <property type="molecule type" value="Genomic_DNA"/>
</dbReference>
<dbReference type="SUPFAM" id="SSF161098">
    <property type="entry name" value="MetI-like"/>
    <property type="match status" value="1"/>
</dbReference>
<protein>
    <submittedName>
        <fullName evidence="9">ABC transporter permease</fullName>
    </submittedName>
</protein>
<sequence length="320" mass="35642">MWKTVARRTVIMIPQIFLLSILVFLLAKAMPGDALTGLLDPSIDPAAIEAQRERLGLNNPWYVQYWDWITKAVQGDFGQSFRFKLPVAELIGQRMMNTIWLSLATLVLTYLIAIPLGIISGRYHDTWADRFITGYTYLGFAAPLFIFALLMLWVFGFHFGWFPTEGSVTPGTKPGTWAYAASKIYHILLPALSMALITTVTTVQLLRSEIIDTKQKDFITTARAKGASESRVYNRHILRNSMLPIAAFFGYEITGLIGGTVFIESIFSYPGMGELFLSSISLRDFSVVTALVLLYGAASILGALISDLILGIVDPRIRIK</sequence>
<evidence type="ECO:0000256" key="4">
    <source>
        <dbReference type="ARBA" id="ARBA00022692"/>
    </source>
</evidence>
<dbReference type="PROSITE" id="PS50928">
    <property type="entry name" value="ABC_TM1"/>
    <property type="match status" value="1"/>
</dbReference>
<evidence type="ECO:0000256" key="5">
    <source>
        <dbReference type="ARBA" id="ARBA00022989"/>
    </source>
</evidence>
<dbReference type="GO" id="GO:0005886">
    <property type="term" value="C:plasma membrane"/>
    <property type="evidence" value="ECO:0007669"/>
    <property type="project" value="UniProtKB-SubCell"/>
</dbReference>
<organism evidence="9 10">
    <name type="scientific">Paenibacillus arenilitoris</name>
    <dbReference type="NCBI Taxonomy" id="2772299"/>
    <lineage>
        <taxon>Bacteria</taxon>
        <taxon>Bacillati</taxon>
        <taxon>Bacillota</taxon>
        <taxon>Bacilli</taxon>
        <taxon>Bacillales</taxon>
        <taxon>Paenibacillaceae</taxon>
        <taxon>Paenibacillus</taxon>
    </lineage>
</organism>
<name>A0A927H6J1_9BACL</name>
<evidence type="ECO:0000259" key="8">
    <source>
        <dbReference type="PROSITE" id="PS50928"/>
    </source>
</evidence>
<evidence type="ECO:0000256" key="1">
    <source>
        <dbReference type="ARBA" id="ARBA00004651"/>
    </source>
</evidence>
<dbReference type="InterPro" id="IPR000515">
    <property type="entry name" value="MetI-like"/>
</dbReference>
<feature type="transmembrane region" description="Helical" evidence="7">
    <location>
        <begin position="287"/>
        <end position="313"/>
    </location>
</feature>
<proteinExistence type="inferred from homology"/>
<dbReference type="Gene3D" id="1.10.3720.10">
    <property type="entry name" value="MetI-like"/>
    <property type="match status" value="1"/>
</dbReference>
<evidence type="ECO:0000313" key="10">
    <source>
        <dbReference type="Proteomes" id="UP000632125"/>
    </source>
</evidence>
<keyword evidence="10" id="KW-1185">Reference proteome</keyword>
<feature type="transmembrane region" description="Helical" evidence="7">
    <location>
        <begin position="99"/>
        <end position="119"/>
    </location>
</feature>
<gene>
    <name evidence="9" type="ORF">IDH41_18705</name>
</gene>
<dbReference type="PANTHER" id="PTHR43163:SF6">
    <property type="entry name" value="DIPEPTIDE TRANSPORT SYSTEM PERMEASE PROTEIN DPPB-RELATED"/>
    <property type="match status" value="1"/>
</dbReference>
<dbReference type="RefSeq" id="WP_190863689.1">
    <property type="nucleotide sequence ID" value="NZ_JACXIY010000022.1"/>
</dbReference>
<feature type="domain" description="ABC transmembrane type-1" evidence="8">
    <location>
        <begin position="95"/>
        <end position="306"/>
    </location>
</feature>
<dbReference type="PANTHER" id="PTHR43163">
    <property type="entry name" value="DIPEPTIDE TRANSPORT SYSTEM PERMEASE PROTEIN DPPB-RELATED"/>
    <property type="match status" value="1"/>
</dbReference>
<feature type="transmembrane region" description="Helical" evidence="7">
    <location>
        <begin position="245"/>
        <end position="267"/>
    </location>
</feature>
<dbReference type="InterPro" id="IPR035906">
    <property type="entry name" value="MetI-like_sf"/>
</dbReference>
<evidence type="ECO:0000256" key="6">
    <source>
        <dbReference type="ARBA" id="ARBA00023136"/>
    </source>
</evidence>
<dbReference type="Pfam" id="PF19300">
    <property type="entry name" value="BPD_transp_1_N"/>
    <property type="match status" value="1"/>
</dbReference>
<keyword evidence="4 7" id="KW-0812">Transmembrane</keyword>
<accession>A0A927H6J1</accession>
<comment type="subcellular location">
    <subcellularLocation>
        <location evidence="1 7">Cell membrane</location>
        <topology evidence="1 7">Multi-pass membrane protein</topology>
    </subcellularLocation>
</comment>
<evidence type="ECO:0000256" key="2">
    <source>
        <dbReference type="ARBA" id="ARBA00022448"/>
    </source>
</evidence>
<evidence type="ECO:0000256" key="3">
    <source>
        <dbReference type="ARBA" id="ARBA00022475"/>
    </source>
</evidence>
<dbReference type="AlphaFoldDB" id="A0A927H6J1"/>
<evidence type="ECO:0000256" key="7">
    <source>
        <dbReference type="RuleBase" id="RU363032"/>
    </source>
</evidence>
<comment type="caution">
    <text evidence="9">The sequence shown here is derived from an EMBL/GenBank/DDBJ whole genome shotgun (WGS) entry which is preliminary data.</text>
</comment>
<keyword evidence="3" id="KW-1003">Cell membrane</keyword>
<feature type="transmembrane region" description="Helical" evidence="7">
    <location>
        <begin position="184"/>
        <end position="206"/>
    </location>
</feature>
<dbReference type="Proteomes" id="UP000632125">
    <property type="component" value="Unassembled WGS sequence"/>
</dbReference>
<dbReference type="NCBIfam" id="NF045472">
    <property type="entry name" value="Opp4B"/>
    <property type="match status" value="1"/>
</dbReference>
<dbReference type="GO" id="GO:0055085">
    <property type="term" value="P:transmembrane transport"/>
    <property type="evidence" value="ECO:0007669"/>
    <property type="project" value="InterPro"/>
</dbReference>
<keyword evidence="5 7" id="KW-1133">Transmembrane helix</keyword>
<keyword evidence="6 7" id="KW-0472">Membrane</keyword>
<dbReference type="CDD" id="cd06261">
    <property type="entry name" value="TM_PBP2"/>
    <property type="match status" value="1"/>
</dbReference>
<feature type="transmembrane region" description="Helical" evidence="7">
    <location>
        <begin position="131"/>
        <end position="155"/>
    </location>
</feature>